<dbReference type="PRINTS" id="PR00412">
    <property type="entry name" value="EPOXHYDRLASE"/>
</dbReference>
<dbReference type="InterPro" id="IPR050266">
    <property type="entry name" value="AB_hydrolase_sf"/>
</dbReference>
<dbReference type="AlphaFoldDB" id="A0A2P8FPY8"/>
<dbReference type="InterPro" id="IPR000073">
    <property type="entry name" value="AB_hydrolase_1"/>
</dbReference>
<name>A0A2P8FPY8_9BACT</name>
<dbReference type="GO" id="GO:0016020">
    <property type="term" value="C:membrane"/>
    <property type="evidence" value="ECO:0007669"/>
    <property type="project" value="TreeGrafter"/>
</dbReference>
<dbReference type="Proteomes" id="UP000240978">
    <property type="component" value="Unassembled WGS sequence"/>
</dbReference>
<dbReference type="PANTHER" id="PTHR43798:SF33">
    <property type="entry name" value="HYDROLASE, PUTATIVE (AFU_ORTHOLOGUE AFUA_2G14860)-RELATED"/>
    <property type="match status" value="1"/>
</dbReference>
<dbReference type="GO" id="GO:0003824">
    <property type="term" value="F:catalytic activity"/>
    <property type="evidence" value="ECO:0007669"/>
    <property type="project" value="InterPro"/>
</dbReference>
<dbReference type="OrthoDB" id="9773293at2"/>
<reference evidence="2 3" key="1">
    <citation type="submission" date="2018-03" db="EMBL/GenBank/DDBJ databases">
        <title>Genomic Encyclopedia of Archaeal and Bacterial Type Strains, Phase II (KMG-II): from individual species to whole genera.</title>
        <authorList>
            <person name="Goeker M."/>
        </authorList>
    </citation>
    <scope>NUCLEOTIDE SEQUENCE [LARGE SCALE GENOMIC DNA]</scope>
    <source>
        <strain evidence="2 3">DSM 18107</strain>
    </source>
</reference>
<feature type="domain" description="AB hydrolase-1" evidence="1">
    <location>
        <begin position="28"/>
        <end position="265"/>
    </location>
</feature>
<proteinExistence type="predicted"/>
<evidence type="ECO:0000259" key="1">
    <source>
        <dbReference type="Pfam" id="PF00561"/>
    </source>
</evidence>
<dbReference type="PANTHER" id="PTHR43798">
    <property type="entry name" value="MONOACYLGLYCEROL LIPASE"/>
    <property type="match status" value="1"/>
</dbReference>
<dbReference type="EMBL" id="PYGK01000017">
    <property type="protein sequence ID" value="PSL23769.1"/>
    <property type="molecule type" value="Genomic_DNA"/>
</dbReference>
<accession>A0A2P8FPY8</accession>
<dbReference type="InterPro" id="IPR029058">
    <property type="entry name" value="AB_hydrolase_fold"/>
</dbReference>
<dbReference type="SUPFAM" id="SSF53474">
    <property type="entry name" value="alpha/beta-Hydrolases"/>
    <property type="match status" value="1"/>
</dbReference>
<keyword evidence="3" id="KW-1185">Reference proteome</keyword>
<evidence type="ECO:0000313" key="3">
    <source>
        <dbReference type="Proteomes" id="UP000240978"/>
    </source>
</evidence>
<sequence>MQAQMPDAKFIQIESTKLCYYEQGQGDVILLLHGWPQTSYVWRKVMPALAKKNRVIAVDLPGLGNSGAAESYDTRTVAAIISKFITTLKIGKVHLVSHDVGSWVAVSFALDHEAQLNTLTVIDAAIPGFIADGVFKPENAKKIWQFYFHAVADIPEWLVEGREEAYLSWYFSNKSFVKAAINEDDRNVYVKAYTGKERLGRGFAYYRAFSLSAENNRKAQRRLSVPVWAIGGQYALGEQIGNALKAIADPTVVVIKDCGHYVPEEQPEETVKYISAAIGG</sequence>
<protein>
    <submittedName>
        <fullName evidence="2">Pimeloyl-ACP methyl ester carboxylesterase</fullName>
    </submittedName>
</protein>
<comment type="caution">
    <text evidence="2">The sequence shown here is derived from an EMBL/GenBank/DDBJ whole genome shotgun (WGS) entry which is preliminary data.</text>
</comment>
<dbReference type="InterPro" id="IPR000639">
    <property type="entry name" value="Epox_hydrolase-like"/>
</dbReference>
<gene>
    <name evidence="2" type="ORF">CLV42_117127</name>
</gene>
<organism evidence="2 3">
    <name type="scientific">Chitinophaga ginsengisoli</name>
    <dbReference type="NCBI Taxonomy" id="363837"/>
    <lineage>
        <taxon>Bacteria</taxon>
        <taxon>Pseudomonadati</taxon>
        <taxon>Bacteroidota</taxon>
        <taxon>Chitinophagia</taxon>
        <taxon>Chitinophagales</taxon>
        <taxon>Chitinophagaceae</taxon>
        <taxon>Chitinophaga</taxon>
    </lineage>
</organism>
<dbReference type="Gene3D" id="3.40.50.1820">
    <property type="entry name" value="alpha/beta hydrolase"/>
    <property type="match status" value="1"/>
</dbReference>
<evidence type="ECO:0000313" key="2">
    <source>
        <dbReference type="EMBL" id="PSL23769.1"/>
    </source>
</evidence>
<dbReference type="RefSeq" id="WP_106605401.1">
    <property type="nucleotide sequence ID" value="NZ_PYGK01000017.1"/>
</dbReference>
<dbReference type="Pfam" id="PF00561">
    <property type="entry name" value="Abhydrolase_1"/>
    <property type="match status" value="1"/>
</dbReference>